<proteinExistence type="predicted"/>
<evidence type="ECO:0008006" key="3">
    <source>
        <dbReference type="Google" id="ProtNLM"/>
    </source>
</evidence>
<dbReference type="Gene3D" id="3.40.50.1820">
    <property type="entry name" value="alpha/beta hydrolase"/>
    <property type="match status" value="1"/>
</dbReference>
<dbReference type="Proteomes" id="UP000243463">
    <property type="component" value="Unassembled WGS sequence"/>
</dbReference>
<dbReference type="RefSeq" id="WP_088822186.1">
    <property type="nucleotide sequence ID" value="NZ_FZLN01000001.1"/>
</dbReference>
<reference evidence="2" key="1">
    <citation type="submission" date="2017-06" db="EMBL/GenBank/DDBJ databases">
        <authorList>
            <person name="Varghese N."/>
            <person name="Submissions S."/>
        </authorList>
    </citation>
    <scope>NUCLEOTIDE SEQUENCE [LARGE SCALE GENOMIC DNA]</scope>
    <source>
        <strain evidence="2">ANC 5114</strain>
    </source>
</reference>
<gene>
    <name evidence="1" type="ORF">SAMN05444584_0086</name>
</gene>
<dbReference type="OrthoDB" id="3483116at2"/>
<sequence>MKIIFIHGINQQNLDAVSFEKHWLDVFNIGLDRNNLNLDAEDFRFAFPFYGDILTSYNFKNAINLDMARLNYNFFDKLPSFLERYRKQEIPLQTTDDVPLLPHYEYDLNYSLKNKFLLLSQLAKDRALKEMVILLNHFPNLHESLVEKFVAEAYLYWYKPAFKQAIHDRITACFDPNEKHIVIAHSLGTVIAYNVLQELSADYHIERFITLASPLPFNVVQRHIHEPMSRPKGLQGDWYNFYSRDDYLTTFPMVAPLFDFEPRIQNKLITTFVDRPHEIIGYLQHPSVIRCIFEKICNFSSNLVD</sequence>
<dbReference type="AlphaFoldDB" id="A0A217ECC9"/>
<dbReference type="EMBL" id="FZLN01000001">
    <property type="protein sequence ID" value="SNQ28175.1"/>
    <property type="molecule type" value="Genomic_DNA"/>
</dbReference>
<dbReference type="InterPro" id="IPR029058">
    <property type="entry name" value="AB_hydrolase_fold"/>
</dbReference>
<dbReference type="SUPFAM" id="SSF53474">
    <property type="entry name" value="alpha/beta-Hydrolases"/>
    <property type="match status" value="1"/>
</dbReference>
<protein>
    <recommendedName>
        <fullName evidence="3">PGAP1-like protein</fullName>
    </recommendedName>
</protein>
<organism evidence="1 2">
    <name type="scientific">Acinetobacter apis</name>
    <dbReference type="NCBI Taxonomy" id="1229165"/>
    <lineage>
        <taxon>Bacteria</taxon>
        <taxon>Pseudomonadati</taxon>
        <taxon>Pseudomonadota</taxon>
        <taxon>Gammaproteobacteria</taxon>
        <taxon>Moraxellales</taxon>
        <taxon>Moraxellaceae</taxon>
        <taxon>Acinetobacter</taxon>
    </lineage>
</organism>
<name>A0A217ECC9_9GAMM</name>
<accession>A0A217ECC9</accession>
<evidence type="ECO:0000313" key="1">
    <source>
        <dbReference type="EMBL" id="SNQ28175.1"/>
    </source>
</evidence>
<keyword evidence="2" id="KW-1185">Reference proteome</keyword>
<evidence type="ECO:0000313" key="2">
    <source>
        <dbReference type="Proteomes" id="UP000243463"/>
    </source>
</evidence>